<keyword evidence="1" id="KW-1133">Transmembrane helix</keyword>
<evidence type="ECO:0000313" key="2">
    <source>
        <dbReference type="EMBL" id="GCB77214.1"/>
    </source>
</evidence>
<proteinExistence type="predicted"/>
<keyword evidence="1" id="KW-0812">Transmembrane</keyword>
<comment type="caution">
    <text evidence="2">The sequence shown here is derived from an EMBL/GenBank/DDBJ whole genome shotgun (WGS) entry which is preliminary data.</text>
</comment>
<protein>
    <recommendedName>
        <fullName evidence="4">Sugar phosphate transporter domain-containing protein</fullName>
    </recommendedName>
</protein>
<gene>
    <name evidence="2" type="ORF">scyTo_0017569</name>
</gene>
<feature type="transmembrane region" description="Helical" evidence="1">
    <location>
        <begin position="23"/>
        <end position="44"/>
    </location>
</feature>
<dbReference type="Gene3D" id="1.10.3730.20">
    <property type="match status" value="1"/>
</dbReference>
<dbReference type="OrthoDB" id="417037at2759"/>
<accession>A0A401PVM9</accession>
<dbReference type="Proteomes" id="UP000288216">
    <property type="component" value="Unassembled WGS sequence"/>
</dbReference>
<feature type="transmembrane region" description="Helical" evidence="1">
    <location>
        <begin position="140"/>
        <end position="159"/>
    </location>
</feature>
<evidence type="ECO:0000313" key="3">
    <source>
        <dbReference type="Proteomes" id="UP000288216"/>
    </source>
</evidence>
<evidence type="ECO:0000256" key="1">
    <source>
        <dbReference type="SAM" id="Phobius"/>
    </source>
</evidence>
<dbReference type="InterPro" id="IPR037185">
    <property type="entry name" value="EmrE-like"/>
</dbReference>
<reference evidence="2 3" key="1">
    <citation type="journal article" date="2018" name="Nat. Ecol. Evol.">
        <title>Shark genomes provide insights into elasmobranch evolution and the origin of vertebrates.</title>
        <authorList>
            <person name="Hara Y"/>
            <person name="Yamaguchi K"/>
            <person name="Onimaru K"/>
            <person name="Kadota M"/>
            <person name="Koyanagi M"/>
            <person name="Keeley SD"/>
            <person name="Tatsumi K"/>
            <person name="Tanaka K"/>
            <person name="Motone F"/>
            <person name="Kageyama Y"/>
            <person name="Nozu R"/>
            <person name="Adachi N"/>
            <person name="Nishimura O"/>
            <person name="Nakagawa R"/>
            <person name="Tanegashima C"/>
            <person name="Kiyatake I"/>
            <person name="Matsumoto R"/>
            <person name="Murakumo K"/>
            <person name="Nishida K"/>
            <person name="Terakita A"/>
            <person name="Kuratani S"/>
            <person name="Sato K"/>
            <person name="Hyodo S Kuraku.S."/>
        </authorList>
    </citation>
    <scope>NUCLEOTIDE SEQUENCE [LARGE SCALE GENOMIC DNA]</scope>
</reference>
<organism evidence="2 3">
    <name type="scientific">Scyliorhinus torazame</name>
    <name type="common">Cloudy catshark</name>
    <name type="synonym">Catulus torazame</name>
    <dbReference type="NCBI Taxonomy" id="75743"/>
    <lineage>
        <taxon>Eukaryota</taxon>
        <taxon>Metazoa</taxon>
        <taxon>Chordata</taxon>
        <taxon>Craniata</taxon>
        <taxon>Vertebrata</taxon>
        <taxon>Chondrichthyes</taxon>
        <taxon>Elasmobranchii</taxon>
        <taxon>Galeomorphii</taxon>
        <taxon>Galeoidea</taxon>
        <taxon>Carcharhiniformes</taxon>
        <taxon>Scyliorhinidae</taxon>
        <taxon>Scyliorhinus</taxon>
    </lineage>
</organism>
<dbReference type="STRING" id="75743.A0A401PVM9"/>
<name>A0A401PVM9_SCYTO</name>
<dbReference type="AlphaFoldDB" id="A0A401PVM9"/>
<sequence>MMSQAGPFFDKSTLTYVLSHLKFTYPTIFQGWQTFVGSVFLQIAWKLGRVEMSSNVLWSAKVSWIPGALLFVGNIYAGSRALSKLPIPFFLLLQNTSEVIVAMLMKITRKEKLSLTKFLSALMIFLAAVILPLSDPQFDPGGYFWATIHFVCVGGYKVFQKLSKSYSLR</sequence>
<dbReference type="OMA" id="XLLASAG"/>
<keyword evidence="3" id="KW-1185">Reference proteome</keyword>
<dbReference type="EMBL" id="BFAA01011527">
    <property type="protein sequence ID" value="GCB77214.1"/>
    <property type="molecule type" value="Genomic_DNA"/>
</dbReference>
<feature type="transmembrane region" description="Helical" evidence="1">
    <location>
        <begin position="115"/>
        <end position="134"/>
    </location>
</feature>
<evidence type="ECO:0008006" key="4">
    <source>
        <dbReference type="Google" id="ProtNLM"/>
    </source>
</evidence>
<keyword evidence="1" id="KW-0472">Membrane</keyword>
<dbReference type="SUPFAM" id="SSF103481">
    <property type="entry name" value="Multidrug resistance efflux transporter EmrE"/>
    <property type="match status" value="1"/>
</dbReference>